<organism evidence="1">
    <name type="scientific">Tanacetum cinerariifolium</name>
    <name type="common">Dalmatian daisy</name>
    <name type="synonym">Chrysanthemum cinerariifolium</name>
    <dbReference type="NCBI Taxonomy" id="118510"/>
    <lineage>
        <taxon>Eukaryota</taxon>
        <taxon>Viridiplantae</taxon>
        <taxon>Streptophyta</taxon>
        <taxon>Embryophyta</taxon>
        <taxon>Tracheophyta</taxon>
        <taxon>Spermatophyta</taxon>
        <taxon>Magnoliopsida</taxon>
        <taxon>eudicotyledons</taxon>
        <taxon>Gunneridae</taxon>
        <taxon>Pentapetalae</taxon>
        <taxon>asterids</taxon>
        <taxon>campanulids</taxon>
        <taxon>Asterales</taxon>
        <taxon>Asteraceae</taxon>
        <taxon>Asteroideae</taxon>
        <taxon>Anthemideae</taxon>
        <taxon>Anthemidinae</taxon>
        <taxon>Tanacetum</taxon>
    </lineage>
</organism>
<proteinExistence type="predicted"/>
<dbReference type="EMBL" id="BKCJ010010191">
    <property type="protein sequence ID" value="GEU90463.1"/>
    <property type="molecule type" value="Genomic_DNA"/>
</dbReference>
<gene>
    <name evidence="1" type="ORF">Tci_062441</name>
</gene>
<dbReference type="AlphaFoldDB" id="A0A6L2NWA6"/>
<dbReference type="InterPro" id="IPR032675">
    <property type="entry name" value="LRR_dom_sf"/>
</dbReference>
<sequence>MIEFRMKINFSKECGGIHGDVGGEEYERELLEIGEEGVVLVGGGECGANLKKLNDLLNGIRALLNGFTKLEKLSIHLLPGGLTDLGCGTCRVIKRVPEIAKVGNERSGCDFSQQALVTFVLNETSLRYLWVEEYHAFQSGHDLFGMVRPFWKMELIKSNEFDYGPEGPSQHKPPSLLAYYSLVEQRNDFPKSVIPLT</sequence>
<evidence type="ECO:0000313" key="1">
    <source>
        <dbReference type="EMBL" id="GEU90463.1"/>
    </source>
</evidence>
<comment type="caution">
    <text evidence="1">The sequence shown here is derived from an EMBL/GenBank/DDBJ whole genome shotgun (WGS) entry which is preliminary data.</text>
</comment>
<protein>
    <submittedName>
        <fullName evidence="1">Uncharacterized protein</fullName>
    </submittedName>
</protein>
<accession>A0A6L2NWA6</accession>
<dbReference type="Gene3D" id="3.80.10.10">
    <property type="entry name" value="Ribonuclease Inhibitor"/>
    <property type="match status" value="1"/>
</dbReference>
<name>A0A6L2NWA6_TANCI</name>
<reference evidence="1" key="1">
    <citation type="journal article" date="2019" name="Sci. Rep.">
        <title>Draft genome of Tanacetum cinerariifolium, the natural source of mosquito coil.</title>
        <authorList>
            <person name="Yamashiro T."/>
            <person name="Shiraishi A."/>
            <person name="Satake H."/>
            <person name="Nakayama K."/>
        </authorList>
    </citation>
    <scope>NUCLEOTIDE SEQUENCE</scope>
</reference>